<evidence type="ECO:0000313" key="3">
    <source>
        <dbReference type="Proteomes" id="UP001218034"/>
    </source>
</evidence>
<keyword evidence="1" id="KW-0472">Membrane</keyword>
<sequence length="166" mass="17626">MKLGKSKGITPVIAIVLLLLITVGAVGVVYTQFNELVQGNNAQERAGQLQDVQNAEYSIIGVNKTGSDTYGISLKNTGDVTLDLENRSTLQVGVNGDAPVASEVRGNQCGDEFGRLTPGSTEFCDTGVSWNSGYEDDGIDTVFQLQVGQTVKAEYTCTETGTSDYC</sequence>
<reference evidence="2 3" key="1">
    <citation type="submission" date="2022-09" db="EMBL/GenBank/DDBJ databases">
        <title>Xylan utilization by haloarchaea-nanohaloarchaea associations.</title>
        <authorList>
            <person name="Yakimov M."/>
        </authorList>
    </citation>
    <scope>NUCLEOTIDE SEQUENCE [LARGE SCALE GENOMIC DNA]</scope>
    <source>
        <strain evidence="2 3">SVXNc</strain>
    </source>
</reference>
<keyword evidence="1" id="KW-1133">Transmembrane helix</keyword>
<dbReference type="EMBL" id="CP104395">
    <property type="protein sequence ID" value="WEL19832.1"/>
    <property type="molecule type" value="Genomic_DNA"/>
</dbReference>
<dbReference type="Proteomes" id="UP001218034">
    <property type="component" value="Chromosome"/>
</dbReference>
<protein>
    <recommendedName>
        <fullName evidence="4">Archaeal Type IV pilin N-terminal domain-containing protein</fullName>
    </recommendedName>
</protein>
<name>A0ABY8CF40_9ARCH</name>
<gene>
    <name evidence="2" type="ORF">SVXNc_0825</name>
</gene>
<evidence type="ECO:0000313" key="2">
    <source>
        <dbReference type="EMBL" id="WEL19832.1"/>
    </source>
</evidence>
<evidence type="ECO:0000256" key="1">
    <source>
        <dbReference type="SAM" id="Phobius"/>
    </source>
</evidence>
<dbReference type="RefSeq" id="WP_347721664.1">
    <property type="nucleotide sequence ID" value="NZ_CP104395.1"/>
</dbReference>
<dbReference type="GeneID" id="90590262"/>
<dbReference type="InterPro" id="IPR013373">
    <property type="entry name" value="Flagellin/pilin_N_arc"/>
</dbReference>
<keyword evidence="1" id="KW-0812">Transmembrane</keyword>
<evidence type="ECO:0008006" key="4">
    <source>
        <dbReference type="Google" id="ProtNLM"/>
    </source>
</evidence>
<feature type="transmembrane region" description="Helical" evidence="1">
    <location>
        <begin position="12"/>
        <end position="33"/>
    </location>
</feature>
<accession>A0ABY8CF40</accession>
<keyword evidence="3" id="KW-1185">Reference proteome</keyword>
<proteinExistence type="predicted"/>
<dbReference type="NCBIfam" id="TIGR02537">
    <property type="entry name" value="arch_flag_Nterm"/>
    <property type="match status" value="1"/>
</dbReference>
<organism evidence="2 3">
    <name type="scientific">Candidatus Nanohalococcus occultus</name>
    <dbReference type="NCBI Taxonomy" id="2978047"/>
    <lineage>
        <taxon>Archaea</taxon>
        <taxon>Candidatus Nanohalarchaeota</taxon>
        <taxon>Candidatus Nanohalarchaeota incertae sedis</taxon>
        <taxon>Candidatus Nanohalococcus</taxon>
    </lineage>
</organism>